<dbReference type="InterPro" id="IPR027051">
    <property type="entry name" value="XdhC_Rossmann_dom"/>
</dbReference>
<dbReference type="PANTHER" id="PTHR30388">
    <property type="entry name" value="ALDEHYDE OXIDOREDUCTASE MOLYBDENUM COFACTOR ASSEMBLY PROTEIN"/>
    <property type="match status" value="1"/>
</dbReference>
<evidence type="ECO:0000259" key="1">
    <source>
        <dbReference type="Pfam" id="PF02625"/>
    </source>
</evidence>
<keyword evidence="4" id="KW-1185">Reference proteome</keyword>
<dbReference type="Pfam" id="PF13478">
    <property type="entry name" value="XdhC_C"/>
    <property type="match status" value="1"/>
</dbReference>
<dbReference type="eggNOG" id="COG1975">
    <property type="taxonomic scope" value="Bacteria"/>
</dbReference>
<feature type="domain" description="XdhC- CoxI" evidence="1">
    <location>
        <begin position="15"/>
        <end position="71"/>
    </location>
</feature>
<dbReference type="InterPro" id="IPR003777">
    <property type="entry name" value="XdhC_CoxI"/>
</dbReference>
<dbReference type="EMBL" id="JMPR01000033">
    <property type="protein sequence ID" value="KFD19185.1"/>
    <property type="molecule type" value="Genomic_DNA"/>
</dbReference>
<dbReference type="Pfam" id="PF02625">
    <property type="entry name" value="XdhC_CoxI"/>
    <property type="match status" value="1"/>
</dbReference>
<name>A0A085JFD9_9GAMM</name>
<gene>
    <name evidence="3" type="ORF">GTPT_1972</name>
</gene>
<dbReference type="Gene3D" id="3.40.50.720">
    <property type="entry name" value="NAD(P)-binding Rossmann-like Domain"/>
    <property type="match status" value="1"/>
</dbReference>
<dbReference type="InterPro" id="IPR052698">
    <property type="entry name" value="MoCofactor_Util/Proc"/>
</dbReference>
<reference evidence="3 4" key="1">
    <citation type="submission" date="2014-05" db="EMBL/GenBank/DDBJ databases">
        <title>ATOL: Assembling a taxonomically balanced genome-scale reconstruction of the evolutionary history of the Enterobacteriaceae.</title>
        <authorList>
            <person name="Plunkett G.III."/>
            <person name="Neeno-Eckwall E.C."/>
            <person name="Glasner J.D."/>
            <person name="Perna N.T."/>
        </authorList>
    </citation>
    <scope>NUCLEOTIDE SEQUENCE [LARGE SCALE GENOMIC DNA]</scope>
    <source>
        <strain evidence="3 4">ATCC 33301</strain>
    </source>
</reference>
<accession>A0A085JFD9</accession>
<dbReference type="Proteomes" id="UP000028602">
    <property type="component" value="Unassembled WGS sequence"/>
</dbReference>
<sequence length="323" mass="34579">MLSLDQRVIDQALLWLQQGKTLWLCTVLHSWGSAPRSPGAMLVADAQGNWLGSLSGGCIEEDFLARLQQGAYSLPSEQVRYGAEGLAPPVQLPCGGILDVLVECIAPQERSLALLSAMQSALTGGPLLTRYITLGVDHEWHVLAPGSTQTSLRYDDNSVVLPVGAVTTVFIAGYSAVAYDCIRLALMLGFRVVVCEHRDAEFAQLSAAVQPADNLHCFRLHPARYLETSGVSAGTAILCLTHDPRIDDLTLMEAVNTPAFYIGAMGSAKNSQRRFQRLAVLGGLSEQALTRIHAPIGLPIGSKTPGEIALATLADIVRVRNGL</sequence>
<dbReference type="OrthoDB" id="9815497at2"/>
<protein>
    <submittedName>
        <fullName evidence="3">XdhC/CoxF family xanthine dehydrogenase maturation factor</fullName>
    </submittedName>
</protein>
<evidence type="ECO:0000259" key="2">
    <source>
        <dbReference type="Pfam" id="PF13478"/>
    </source>
</evidence>
<evidence type="ECO:0000313" key="3">
    <source>
        <dbReference type="EMBL" id="KFD19185.1"/>
    </source>
</evidence>
<evidence type="ECO:0000313" key="4">
    <source>
        <dbReference type="Proteomes" id="UP000028602"/>
    </source>
</evidence>
<proteinExistence type="predicted"/>
<feature type="domain" description="XdhC Rossmann" evidence="2">
    <location>
        <begin position="169"/>
        <end position="316"/>
    </location>
</feature>
<comment type="caution">
    <text evidence="3">The sequence shown here is derived from an EMBL/GenBank/DDBJ whole genome shotgun (WGS) entry which is preliminary data.</text>
</comment>
<dbReference type="AlphaFoldDB" id="A0A085JFD9"/>
<dbReference type="PANTHER" id="PTHR30388:SF4">
    <property type="entry name" value="MOLYBDENUM COFACTOR INSERTION CHAPERONE PAOD"/>
    <property type="match status" value="1"/>
</dbReference>
<organism evidence="3 4">
    <name type="scientific">Tatumella ptyseos ATCC 33301</name>
    <dbReference type="NCBI Taxonomy" id="1005995"/>
    <lineage>
        <taxon>Bacteria</taxon>
        <taxon>Pseudomonadati</taxon>
        <taxon>Pseudomonadota</taxon>
        <taxon>Gammaproteobacteria</taxon>
        <taxon>Enterobacterales</taxon>
        <taxon>Erwiniaceae</taxon>
        <taxon>Tatumella</taxon>
    </lineage>
</organism>
<dbReference type="RefSeq" id="WP_029990183.1">
    <property type="nucleotide sequence ID" value="NZ_ATMJ01000018.1"/>
</dbReference>